<evidence type="ECO:0000256" key="9">
    <source>
        <dbReference type="ARBA" id="ARBA00022499"/>
    </source>
</evidence>
<dbReference type="Gene3D" id="3.30.200.20">
    <property type="entry name" value="Phosphorylase Kinase, domain 1"/>
    <property type="match status" value="1"/>
</dbReference>
<dbReference type="InterPro" id="IPR049637">
    <property type="entry name" value="MAP3K7"/>
</dbReference>
<evidence type="ECO:0000259" key="29">
    <source>
        <dbReference type="PROSITE" id="PS50011"/>
    </source>
</evidence>
<comment type="caution">
    <text evidence="30">The sequence shown here is derived from an EMBL/GenBank/DDBJ whole genome shotgun (WGS) entry which is preliminary data.</text>
</comment>
<dbReference type="CDD" id="cd14058">
    <property type="entry name" value="STKc_TAK1"/>
    <property type="match status" value="1"/>
</dbReference>
<evidence type="ECO:0000256" key="13">
    <source>
        <dbReference type="ARBA" id="ARBA00022703"/>
    </source>
</evidence>
<dbReference type="PROSITE" id="PS00108">
    <property type="entry name" value="PROTEIN_KINASE_ST"/>
    <property type="match status" value="1"/>
</dbReference>
<dbReference type="Proteomes" id="UP001460270">
    <property type="component" value="Unassembled WGS sequence"/>
</dbReference>
<dbReference type="PANTHER" id="PTHR46716">
    <property type="entry name" value="MITOGEN-ACTIVATED PROTEIN KINASE KINASE KINASE 7"/>
    <property type="match status" value="1"/>
</dbReference>
<evidence type="ECO:0000256" key="1">
    <source>
        <dbReference type="ARBA" id="ARBA00001946"/>
    </source>
</evidence>
<keyword evidence="14" id="KW-0479">Metal-binding</keyword>
<gene>
    <name evidence="30" type="ORF">WMY93_016121</name>
</gene>
<evidence type="ECO:0000256" key="16">
    <source>
        <dbReference type="ARBA" id="ARBA00022777"/>
    </source>
</evidence>
<dbReference type="InterPro" id="IPR001245">
    <property type="entry name" value="Ser-Thr/Tyr_kinase_cat_dom"/>
</dbReference>
<evidence type="ECO:0000256" key="12">
    <source>
        <dbReference type="ARBA" id="ARBA00022679"/>
    </source>
</evidence>
<name>A0AAW0NWQ0_9GOBI</name>
<comment type="catalytic activity">
    <reaction evidence="24">
        <text>L-threonyl-[protein] + ATP = O-phospho-L-threonyl-[protein] + ADP + H(+)</text>
        <dbReference type="Rhea" id="RHEA:46608"/>
        <dbReference type="Rhea" id="RHEA-COMP:11060"/>
        <dbReference type="Rhea" id="RHEA-COMP:11605"/>
        <dbReference type="ChEBI" id="CHEBI:15378"/>
        <dbReference type="ChEBI" id="CHEBI:30013"/>
        <dbReference type="ChEBI" id="CHEBI:30616"/>
        <dbReference type="ChEBI" id="CHEBI:61977"/>
        <dbReference type="ChEBI" id="CHEBI:456216"/>
        <dbReference type="EC" id="2.7.11.25"/>
    </reaction>
</comment>
<evidence type="ECO:0000256" key="20">
    <source>
        <dbReference type="ARBA" id="ARBA00023015"/>
    </source>
</evidence>
<dbReference type="GO" id="GO:0009893">
    <property type="term" value="P:positive regulation of metabolic process"/>
    <property type="evidence" value="ECO:0007669"/>
    <property type="project" value="UniProtKB-ARBA"/>
</dbReference>
<comment type="cofactor">
    <cofactor evidence="1">
        <name>Mg(2+)</name>
        <dbReference type="ChEBI" id="CHEBI:18420"/>
    </cofactor>
</comment>
<evidence type="ECO:0000256" key="21">
    <source>
        <dbReference type="ARBA" id="ARBA00023016"/>
    </source>
</evidence>
<proteinExistence type="inferred from homology"/>
<evidence type="ECO:0000256" key="27">
    <source>
        <dbReference type="SAM" id="Coils"/>
    </source>
</evidence>
<dbReference type="PANTHER" id="PTHR46716:SF1">
    <property type="entry name" value="MITOGEN-ACTIVATED PROTEIN KINASE KINASE KINASE 7"/>
    <property type="match status" value="1"/>
</dbReference>
<dbReference type="PIRSF" id="PIRSF038168">
    <property type="entry name" value="MAPKKK7"/>
    <property type="match status" value="1"/>
</dbReference>
<dbReference type="GO" id="GO:0006955">
    <property type="term" value="P:immune response"/>
    <property type="evidence" value="ECO:0007669"/>
    <property type="project" value="TreeGrafter"/>
</dbReference>
<dbReference type="GO" id="GO:0004709">
    <property type="term" value="F:MAP kinase kinase kinase activity"/>
    <property type="evidence" value="ECO:0007669"/>
    <property type="project" value="UniProtKB-EC"/>
</dbReference>
<evidence type="ECO:0000256" key="10">
    <source>
        <dbReference type="ARBA" id="ARBA00022527"/>
    </source>
</evidence>
<feature type="coiled-coil region" evidence="27">
    <location>
        <begin position="518"/>
        <end position="545"/>
    </location>
</feature>
<keyword evidence="19" id="KW-0832">Ubl conjugation</keyword>
<dbReference type="PRINTS" id="PR00109">
    <property type="entry name" value="TYRKINASE"/>
</dbReference>
<keyword evidence="10" id="KW-0723">Serine/threonine-protein kinase</keyword>
<keyword evidence="23" id="KW-0804">Transcription</keyword>
<keyword evidence="15 26" id="KW-0547">Nucleotide-binding</keyword>
<evidence type="ECO:0000256" key="6">
    <source>
        <dbReference type="ARBA" id="ARBA00017660"/>
    </source>
</evidence>
<organism evidence="30 31">
    <name type="scientific">Mugilogobius chulae</name>
    <name type="common">yellowstripe goby</name>
    <dbReference type="NCBI Taxonomy" id="88201"/>
    <lineage>
        <taxon>Eukaryota</taxon>
        <taxon>Metazoa</taxon>
        <taxon>Chordata</taxon>
        <taxon>Craniata</taxon>
        <taxon>Vertebrata</taxon>
        <taxon>Euteleostomi</taxon>
        <taxon>Actinopterygii</taxon>
        <taxon>Neopterygii</taxon>
        <taxon>Teleostei</taxon>
        <taxon>Neoteleostei</taxon>
        <taxon>Acanthomorphata</taxon>
        <taxon>Gobiaria</taxon>
        <taxon>Gobiiformes</taxon>
        <taxon>Gobioidei</taxon>
        <taxon>Gobiidae</taxon>
        <taxon>Gobionellinae</taxon>
        <taxon>Mugilogobius</taxon>
    </lineage>
</organism>
<evidence type="ECO:0000256" key="8">
    <source>
        <dbReference type="ARBA" id="ARBA00022490"/>
    </source>
</evidence>
<keyword evidence="8" id="KW-0963">Cytoplasm</keyword>
<keyword evidence="11" id="KW-0597">Phosphoprotein</keyword>
<dbReference type="GO" id="GO:0005737">
    <property type="term" value="C:cytoplasm"/>
    <property type="evidence" value="ECO:0007669"/>
    <property type="project" value="UniProtKB-SubCell"/>
</dbReference>
<dbReference type="EMBL" id="JBBPFD010000011">
    <property type="protein sequence ID" value="KAK7907509.1"/>
    <property type="molecule type" value="Genomic_DNA"/>
</dbReference>
<evidence type="ECO:0000313" key="31">
    <source>
        <dbReference type="Proteomes" id="UP001460270"/>
    </source>
</evidence>
<sequence>MSAEMLETPPGYPFAEINYEEIEVEEVVGRGAFGVVCKAKWKGKDVAIKTIESESERKAFVVELRQLSRVDHPNIVKLYGSCNNPVCLVMEYAEGGSLYNVLHGAEPLPFYTASHAMSWCLQCAQGVAYLHGMKPKALIHRDLKPPNLLLVAGGTVLKICDFGTACDIQTHMTNNKGSAAWMAPEVFEGSNYSEKCDVFSWGIILWEVITRRKPFDEIGGPAFRIMWAVHNGTRPPLIKNLPKPLESLMTSCWSKDPSQRPSMEEIYKIMKQLMHYFPGHNVPLQYPYLYSNEGQSNSASSGSYIEYTGTNTSNKSDANMEHSDSQGSNDTIKITPQFPPHFRPKVDPLRTLPLSRGGSVESLPGRTQSDKRMSADLSELEPKMSFAPTARPPYKRGHRKTASFGTILDVPKIVVTATCESQRRRSVQDLPAICNESGQGSRNSSRSSSPSVRTNRAYYSPDDPTDTNGSDNSIPMAYLTLDHQLQPLAPCPNSKESMAVFEQHCKMAQEYLKVQTEIALLIQRKKELIAELDQDEKDQQNASRLVQEHKKLLEENKSLSTYYQNCKKQLELIRVQQQKRQGTS</sequence>
<feature type="region of interest" description="Disordered" evidence="28">
    <location>
        <begin position="300"/>
        <end position="378"/>
    </location>
</feature>
<keyword evidence="27" id="KW-0175">Coiled coil</keyword>
<comment type="subcellular location">
    <subcellularLocation>
        <location evidence="2">Cell membrane</location>
        <topology evidence="2">Peripheral membrane protein</topology>
        <orientation evidence="2">Cytoplasmic side</orientation>
    </subcellularLocation>
    <subcellularLocation>
        <location evidence="3">Cytoplasm</location>
    </subcellularLocation>
</comment>
<feature type="compositionally biased region" description="Polar residues" evidence="28">
    <location>
        <begin position="325"/>
        <end position="334"/>
    </location>
</feature>
<evidence type="ECO:0000256" key="5">
    <source>
        <dbReference type="ARBA" id="ARBA00012406"/>
    </source>
</evidence>
<evidence type="ECO:0000256" key="28">
    <source>
        <dbReference type="SAM" id="MobiDB-lite"/>
    </source>
</evidence>
<keyword evidence="22" id="KW-0472">Membrane</keyword>
<dbReference type="GO" id="GO:0005102">
    <property type="term" value="F:signaling receptor binding"/>
    <property type="evidence" value="ECO:0007669"/>
    <property type="project" value="UniProtKB-ARBA"/>
</dbReference>
<evidence type="ECO:0000256" key="25">
    <source>
        <dbReference type="ARBA" id="ARBA00048329"/>
    </source>
</evidence>
<keyword evidence="17 26" id="KW-0067">ATP-binding</keyword>
<dbReference type="GO" id="GO:0005886">
    <property type="term" value="C:plasma membrane"/>
    <property type="evidence" value="ECO:0007669"/>
    <property type="project" value="UniProtKB-SubCell"/>
</dbReference>
<dbReference type="GO" id="GO:0007254">
    <property type="term" value="P:JNK cascade"/>
    <property type="evidence" value="ECO:0007669"/>
    <property type="project" value="TreeGrafter"/>
</dbReference>
<evidence type="ECO:0000256" key="19">
    <source>
        <dbReference type="ARBA" id="ARBA00022843"/>
    </source>
</evidence>
<keyword evidence="13" id="KW-0053">Apoptosis</keyword>
<evidence type="ECO:0000256" key="22">
    <source>
        <dbReference type="ARBA" id="ARBA00023136"/>
    </source>
</evidence>
<dbReference type="AlphaFoldDB" id="A0AAW0NWQ0"/>
<feature type="binding site" evidence="26">
    <location>
        <position position="49"/>
    </location>
    <ligand>
        <name>ATP</name>
        <dbReference type="ChEBI" id="CHEBI:30616"/>
    </ligand>
</feature>
<dbReference type="Gene3D" id="1.10.510.10">
    <property type="entry name" value="Transferase(Phosphotransferase) domain 1"/>
    <property type="match status" value="1"/>
</dbReference>
<feature type="compositionally biased region" description="Polar residues" evidence="28">
    <location>
        <begin position="300"/>
        <end position="317"/>
    </location>
</feature>
<keyword evidence="18" id="KW-0460">Magnesium</keyword>
<dbReference type="FunFam" id="1.10.510.10:FF:000143">
    <property type="entry name" value="Mitogen-activated protein kinase kinase kinase 7"/>
    <property type="match status" value="1"/>
</dbReference>
<evidence type="ECO:0000256" key="23">
    <source>
        <dbReference type="ARBA" id="ARBA00023163"/>
    </source>
</evidence>
<evidence type="ECO:0000256" key="7">
    <source>
        <dbReference type="ARBA" id="ARBA00022475"/>
    </source>
</evidence>
<reference evidence="31" key="1">
    <citation type="submission" date="2024-04" db="EMBL/GenBank/DDBJ databases">
        <title>Salinicola lusitanus LLJ914,a marine bacterium isolated from the Okinawa Trough.</title>
        <authorList>
            <person name="Li J."/>
        </authorList>
    </citation>
    <scope>NUCLEOTIDE SEQUENCE [LARGE SCALE GENOMIC DNA]</scope>
</reference>
<evidence type="ECO:0000256" key="26">
    <source>
        <dbReference type="PROSITE-ProRule" id="PRU10141"/>
    </source>
</evidence>
<dbReference type="GO" id="GO:0006915">
    <property type="term" value="P:apoptotic process"/>
    <property type="evidence" value="ECO:0007669"/>
    <property type="project" value="UniProtKB-KW"/>
</dbReference>
<dbReference type="GO" id="GO:0071560">
    <property type="term" value="P:cellular response to transforming growth factor beta stimulus"/>
    <property type="evidence" value="ECO:0007669"/>
    <property type="project" value="UniProtKB-ARBA"/>
</dbReference>
<comment type="catalytic activity">
    <reaction evidence="25">
        <text>L-seryl-[protein] + ATP = O-phospho-L-seryl-[protein] + ADP + H(+)</text>
        <dbReference type="Rhea" id="RHEA:17989"/>
        <dbReference type="Rhea" id="RHEA-COMP:9863"/>
        <dbReference type="Rhea" id="RHEA-COMP:11604"/>
        <dbReference type="ChEBI" id="CHEBI:15378"/>
        <dbReference type="ChEBI" id="CHEBI:29999"/>
        <dbReference type="ChEBI" id="CHEBI:30616"/>
        <dbReference type="ChEBI" id="CHEBI:83421"/>
        <dbReference type="ChEBI" id="CHEBI:456216"/>
        <dbReference type="EC" id="2.7.11.25"/>
    </reaction>
</comment>
<protein>
    <recommendedName>
        <fullName evidence="6">Mitogen-activated protein kinase kinase kinase 7</fullName>
        <ecNumber evidence="5">2.7.11.25</ecNumber>
    </recommendedName>
</protein>
<keyword evidence="31" id="KW-1185">Reference proteome</keyword>
<dbReference type="InterPro" id="IPR008271">
    <property type="entry name" value="Ser/Thr_kinase_AS"/>
</dbReference>
<accession>A0AAW0NWQ0</accession>
<evidence type="ECO:0000256" key="14">
    <source>
        <dbReference type="ARBA" id="ARBA00022723"/>
    </source>
</evidence>
<evidence type="ECO:0000256" key="24">
    <source>
        <dbReference type="ARBA" id="ARBA00047559"/>
    </source>
</evidence>
<keyword evidence="9" id="KW-1017">Isopeptide bond</keyword>
<keyword evidence="12" id="KW-0808">Transferase</keyword>
<dbReference type="GO" id="GO:0005524">
    <property type="term" value="F:ATP binding"/>
    <property type="evidence" value="ECO:0007669"/>
    <property type="project" value="UniProtKB-UniRule"/>
</dbReference>
<dbReference type="InterPro" id="IPR011009">
    <property type="entry name" value="Kinase-like_dom_sf"/>
</dbReference>
<dbReference type="SMART" id="SM00220">
    <property type="entry name" value="S_TKc"/>
    <property type="match status" value="1"/>
</dbReference>
<evidence type="ECO:0000256" key="3">
    <source>
        <dbReference type="ARBA" id="ARBA00004496"/>
    </source>
</evidence>
<evidence type="ECO:0000256" key="4">
    <source>
        <dbReference type="ARBA" id="ARBA00006529"/>
    </source>
</evidence>
<dbReference type="Pfam" id="PF07714">
    <property type="entry name" value="PK_Tyr_Ser-Thr"/>
    <property type="match status" value="1"/>
</dbReference>
<feature type="region of interest" description="Disordered" evidence="28">
    <location>
        <begin position="430"/>
        <end position="474"/>
    </location>
</feature>
<dbReference type="FunFam" id="3.30.200.20:FF:000152">
    <property type="entry name" value="Mitogen-activated protein kinase kinase kinase 7"/>
    <property type="match status" value="1"/>
</dbReference>
<dbReference type="GO" id="GO:0043410">
    <property type="term" value="P:positive regulation of MAPK cascade"/>
    <property type="evidence" value="ECO:0007669"/>
    <property type="project" value="UniProtKB-ARBA"/>
</dbReference>
<dbReference type="PROSITE" id="PS00107">
    <property type="entry name" value="PROTEIN_KINASE_ATP"/>
    <property type="match status" value="1"/>
</dbReference>
<evidence type="ECO:0000256" key="17">
    <source>
        <dbReference type="ARBA" id="ARBA00022840"/>
    </source>
</evidence>
<keyword evidence="21" id="KW-0346">Stress response</keyword>
<dbReference type="GO" id="GO:0000287">
    <property type="term" value="F:magnesium ion binding"/>
    <property type="evidence" value="ECO:0007669"/>
    <property type="project" value="InterPro"/>
</dbReference>
<feature type="compositionally biased region" description="Low complexity" evidence="28">
    <location>
        <begin position="437"/>
        <end position="451"/>
    </location>
</feature>
<dbReference type="InterPro" id="IPR017441">
    <property type="entry name" value="Protein_kinase_ATP_BS"/>
</dbReference>
<dbReference type="GO" id="GO:0043123">
    <property type="term" value="P:positive regulation of canonical NF-kappaB signal transduction"/>
    <property type="evidence" value="ECO:0007669"/>
    <property type="project" value="UniProtKB-ARBA"/>
</dbReference>
<dbReference type="EC" id="2.7.11.25" evidence="5"/>
<dbReference type="GO" id="GO:0019901">
    <property type="term" value="F:protein kinase binding"/>
    <property type="evidence" value="ECO:0007669"/>
    <property type="project" value="UniProtKB-ARBA"/>
</dbReference>
<evidence type="ECO:0000256" key="2">
    <source>
        <dbReference type="ARBA" id="ARBA00004413"/>
    </source>
</evidence>
<keyword evidence="20" id="KW-0805">Transcription regulation</keyword>
<keyword evidence="7" id="KW-1003">Cell membrane</keyword>
<evidence type="ECO:0000256" key="11">
    <source>
        <dbReference type="ARBA" id="ARBA00022553"/>
    </source>
</evidence>
<evidence type="ECO:0000313" key="30">
    <source>
        <dbReference type="EMBL" id="KAK7907509.1"/>
    </source>
</evidence>
<comment type="similarity">
    <text evidence="4">Belongs to the protein kinase superfamily. STE Ser/Thr protein kinase family. MAP kinase kinase kinase subfamily.</text>
</comment>
<feature type="domain" description="Protein kinase" evidence="29">
    <location>
        <begin position="22"/>
        <end position="278"/>
    </location>
</feature>
<keyword evidence="16" id="KW-0418">Kinase</keyword>
<evidence type="ECO:0000256" key="18">
    <source>
        <dbReference type="ARBA" id="ARBA00022842"/>
    </source>
</evidence>
<dbReference type="PROSITE" id="PS50011">
    <property type="entry name" value="PROTEIN_KINASE_DOM"/>
    <property type="match status" value="1"/>
</dbReference>
<dbReference type="InterPro" id="IPR000719">
    <property type="entry name" value="Prot_kinase_dom"/>
</dbReference>
<dbReference type="SUPFAM" id="SSF56112">
    <property type="entry name" value="Protein kinase-like (PK-like)"/>
    <property type="match status" value="1"/>
</dbReference>
<evidence type="ECO:0000256" key="15">
    <source>
        <dbReference type="ARBA" id="ARBA00022741"/>
    </source>
</evidence>